<dbReference type="InterPro" id="IPR002104">
    <property type="entry name" value="Integrase_catalytic"/>
</dbReference>
<evidence type="ECO:0000259" key="5">
    <source>
        <dbReference type="PROSITE" id="PS51898"/>
    </source>
</evidence>
<name>A0ABW0J3I0_9BURK</name>
<keyword evidence="7" id="KW-1185">Reference proteome</keyword>
<dbReference type="InterPro" id="IPR025166">
    <property type="entry name" value="Integrase_DNA_bind_dom"/>
</dbReference>
<dbReference type="RefSeq" id="WP_377709048.1">
    <property type="nucleotide sequence ID" value="NZ_JBHSMP010000006.1"/>
</dbReference>
<accession>A0ABW0J3I0</accession>
<comment type="caution">
    <text evidence="6">The sequence shown here is derived from an EMBL/GenBank/DDBJ whole genome shotgun (WGS) entry which is preliminary data.</text>
</comment>
<organism evidence="6 7">
    <name type="scientific">Paraburkholderia denitrificans</name>
    <dbReference type="NCBI Taxonomy" id="694025"/>
    <lineage>
        <taxon>Bacteria</taxon>
        <taxon>Pseudomonadati</taxon>
        <taxon>Pseudomonadota</taxon>
        <taxon>Betaproteobacteria</taxon>
        <taxon>Burkholderiales</taxon>
        <taxon>Burkholderiaceae</taxon>
        <taxon>Paraburkholderia</taxon>
    </lineage>
</organism>
<reference evidence="7" key="1">
    <citation type="journal article" date="2019" name="Int. J. Syst. Evol. Microbiol.">
        <title>The Global Catalogue of Microorganisms (GCM) 10K type strain sequencing project: providing services to taxonomists for standard genome sequencing and annotation.</title>
        <authorList>
            <consortium name="The Broad Institute Genomics Platform"/>
            <consortium name="The Broad Institute Genome Sequencing Center for Infectious Disease"/>
            <person name="Wu L."/>
            <person name="Ma J."/>
        </authorList>
    </citation>
    <scope>NUCLEOTIDE SEQUENCE [LARGE SCALE GENOMIC DNA]</scope>
    <source>
        <strain evidence="7">CCUG 56042</strain>
    </source>
</reference>
<dbReference type="InterPro" id="IPR013762">
    <property type="entry name" value="Integrase-like_cat_sf"/>
</dbReference>
<keyword evidence="4" id="KW-0233">DNA recombination</keyword>
<dbReference type="Gene3D" id="1.10.150.130">
    <property type="match status" value="1"/>
</dbReference>
<evidence type="ECO:0000256" key="4">
    <source>
        <dbReference type="ARBA" id="ARBA00023172"/>
    </source>
</evidence>
<dbReference type="PANTHER" id="PTHR30629">
    <property type="entry name" value="PROPHAGE INTEGRASE"/>
    <property type="match status" value="1"/>
</dbReference>
<dbReference type="CDD" id="cd00801">
    <property type="entry name" value="INT_P4_C"/>
    <property type="match status" value="1"/>
</dbReference>
<dbReference type="Proteomes" id="UP001596103">
    <property type="component" value="Unassembled WGS sequence"/>
</dbReference>
<dbReference type="Pfam" id="PF00589">
    <property type="entry name" value="Phage_integrase"/>
    <property type="match status" value="1"/>
</dbReference>
<dbReference type="PROSITE" id="PS51898">
    <property type="entry name" value="TYR_RECOMBINASE"/>
    <property type="match status" value="1"/>
</dbReference>
<dbReference type="Pfam" id="PF13356">
    <property type="entry name" value="Arm-DNA-bind_3"/>
    <property type="match status" value="1"/>
</dbReference>
<dbReference type="InterPro" id="IPR038488">
    <property type="entry name" value="Integrase_DNA-bd_sf"/>
</dbReference>
<dbReference type="InterPro" id="IPR010998">
    <property type="entry name" value="Integrase_recombinase_N"/>
</dbReference>
<keyword evidence="2" id="KW-0229">DNA integration</keyword>
<feature type="domain" description="Tyr recombinase" evidence="5">
    <location>
        <begin position="225"/>
        <end position="450"/>
    </location>
</feature>
<dbReference type="Gene3D" id="1.10.443.10">
    <property type="entry name" value="Intergrase catalytic core"/>
    <property type="match status" value="1"/>
</dbReference>
<evidence type="ECO:0000313" key="6">
    <source>
        <dbReference type="EMBL" id="MFC5427555.1"/>
    </source>
</evidence>
<dbReference type="InterPro" id="IPR053876">
    <property type="entry name" value="Phage_int_M"/>
</dbReference>
<dbReference type="SUPFAM" id="SSF56349">
    <property type="entry name" value="DNA breaking-rejoining enzymes"/>
    <property type="match status" value="1"/>
</dbReference>
<dbReference type="Gene3D" id="3.30.160.390">
    <property type="entry name" value="Integrase, DNA-binding domain"/>
    <property type="match status" value="1"/>
</dbReference>
<keyword evidence="3" id="KW-0238">DNA-binding</keyword>
<evidence type="ECO:0000256" key="3">
    <source>
        <dbReference type="ARBA" id="ARBA00023125"/>
    </source>
</evidence>
<gene>
    <name evidence="6" type="ORF">ACFPTO_01830</name>
</gene>
<evidence type="ECO:0000256" key="1">
    <source>
        <dbReference type="ARBA" id="ARBA00008857"/>
    </source>
</evidence>
<sequence length="477" mass="54103">MSKITVKGLESLTPTNDGQTIREDGGLVGRVRAGQRGVSVLFRYEFKLDGAKRDYALGSWPKTSLADIRAERDRIRVIVAEGIDPVAAKKVERIEKQKAVEATLAQAEQVRIDGSTVQDLFDVWVTDGVARKDDNKELRRQFEKDVLPAIGRIELRRLTDADIRAMLRKMIGRGIVRTAIMAFNDLGQMLRWGEKRQPWRGLLADGNPIDLVEMEKLVPDDYEEERDRILPPNEIQELARIFRDTTAAYDTAEVGTRHKQARPLKRESQLALWICLGTLCRIGELLMAKSEHVDLDARTWFIPRANVKGRRQQRQEHIVFLSDFAYRHFAELKKLAGDSGWLFPARNKGEEETHICLKSVSKQVGDRQTRFKSRSKPLAKRRHDDSLVLGHGANGAWTPHDLRRTGATMMQGLGIPLDIIDRCQNHVIAGAKVRRHYLHHDYANEKTVAWRKLGERLDALLAERCGTGQSHAALADA</sequence>
<comment type="similarity">
    <text evidence="1">Belongs to the 'phage' integrase family.</text>
</comment>
<evidence type="ECO:0000256" key="2">
    <source>
        <dbReference type="ARBA" id="ARBA00022908"/>
    </source>
</evidence>
<dbReference type="Pfam" id="PF22022">
    <property type="entry name" value="Phage_int_M"/>
    <property type="match status" value="1"/>
</dbReference>
<dbReference type="InterPro" id="IPR011010">
    <property type="entry name" value="DNA_brk_join_enz"/>
</dbReference>
<dbReference type="PANTHER" id="PTHR30629:SF2">
    <property type="entry name" value="PROPHAGE INTEGRASE INTS-RELATED"/>
    <property type="match status" value="1"/>
</dbReference>
<dbReference type="EMBL" id="JBHSMP010000006">
    <property type="protein sequence ID" value="MFC5427555.1"/>
    <property type="molecule type" value="Genomic_DNA"/>
</dbReference>
<dbReference type="InterPro" id="IPR050808">
    <property type="entry name" value="Phage_Integrase"/>
</dbReference>
<proteinExistence type="inferred from homology"/>
<evidence type="ECO:0000313" key="7">
    <source>
        <dbReference type="Proteomes" id="UP001596103"/>
    </source>
</evidence>
<protein>
    <submittedName>
        <fullName evidence="6">Tyrosine-type recombinase/integrase</fullName>
    </submittedName>
</protein>